<name>A0A8J3Z789_9ACTN</name>
<keyword evidence="2" id="KW-1133">Transmembrane helix</keyword>
<feature type="transmembrane region" description="Helical" evidence="2">
    <location>
        <begin position="205"/>
        <end position="228"/>
    </location>
</feature>
<dbReference type="Pfam" id="PF19590">
    <property type="entry name" value="TrbL_3"/>
    <property type="match status" value="1"/>
</dbReference>
<evidence type="ECO:0000256" key="2">
    <source>
        <dbReference type="SAM" id="Phobius"/>
    </source>
</evidence>
<keyword evidence="4" id="KW-1185">Reference proteome</keyword>
<dbReference type="InterPro" id="IPR045782">
    <property type="entry name" value="TrbL_3"/>
</dbReference>
<reference evidence="3" key="1">
    <citation type="submission" date="2021-01" db="EMBL/GenBank/DDBJ databases">
        <title>Whole genome shotgun sequence of Virgisporangium aurantiacum NBRC 16421.</title>
        <authorList>
            <person name="Komaki H."/>
            <person name="Tamura T."/>
        </authorList>
    </citation>
    <scope>NUCLEOTIDE SEQUENCE</scope>
    <source>
        <strain evidence="3">NBRC 16421</strain>
    </source>
</reference>
<feature type="compositionally biased region" description="Basic residues" evidence="1">
    <location>
        <begin position="336"/>
        <end position="346"/>
    </location>
</feature>
<organism evidence="3 4">
    <name type="scientific">Virgisporangium aurantiacum</name>
    <dbReference type="NCBI Taxonomy" id="175570"/>
    <lineage>
        <taxon>Bacteria</taxon>
        <taxon>Bacillati</taxon>
        <taxon>Actinomycetota</taxon>
        <taxon>Actinomycetes</taxon>
        <taxon>Micromonosporales</taxon>
        <taxon>Micromonosporaceae</taxon>
        <taxon>Virgisporangium</taxon>
    </lineage>
</organism>
<dbReference type="RefSeq" id="WP_203994169.1">
    <property type="nucleotide sequence ID" value="NZ_BOPG01000024.1"/>
</dbReference>
<evidence type="ECO:0000313" key="3">
    <source>
        <dbReference type="EMBL" id="GIJ56210.1"/>
    </source>
</evidence>
<feature type="compositionally biased region" description="Basic and acidic residues" evidence="1">
    <location>
        <begin position="348"/>
        <end position="362"/>
    </location>
</feature>
<feature type="transmembrane region" description="Helical" evidence="2">
    <location>
        <begin position="58"/>
        <end position="80"/>
    </location>
</feature>
<dbReference type="AlphaFoldDB" id="A0A8J3Z789"/>
<comment type="caution">
    <text evidence="3">The sequence shown here is derived from an EMBL/GenBank/DDBJ whole genome shotgun (WGS) entry which is preliminary data.</text>
</comment>
<keyword evidence="2" id="KW-0472">Membrane</keyword>
<feature type="transmembrane region" description="Helical" evidence="2">
    <location>
        <begin position="248"/>
        <end position="264"/>
    </location>
</feature>
<protein>
    <submittedName>
        <fullName evidence="3">Uncharacterized protein</fullName>
    </submittedName>
</protein>
<sequence length="396" mass="42089">MDSWYSGLIGALGGAILNWLTSATQAALNWVLGLLSGSVFSSPDVTGLPQVSYVSGRALLVANGFMVLVVMVVGVIAMTHGNVQERYSLKELLPRMLIGFLAANMATPMVRAAITGANAVTGALSGDRFTSDDAFTQIRRVILGSTTDSTMFVAALVLRELALWMLIGLVFTWLGRIAVLLVVAGTAPVALMCHALPYTEVVARLWWRSLVGVLLVQVLQAVTLNVAVATLLSSDANLPDLGLPKDPTGVLNILITCFVLWLVIRIPKWVARIVGGGDLGRGGSVLANIVRVVVVQQLLGAVGFRGGRLLGRRGAAAAAGPRAPANHMHANDHQHLHQHLHIHPPRPPRADAEPPRRGHVWVDRSPSARPHPGRPPQALEGRPTLPPATRRAVGPA</sequence>
<evidence type="ECO:0000313" key="4">
    <source>
        <dbReference type="Proteomes" id="UP000612585"/>
    </source>
</evidence>
<feature type="region of interest" description="Disordered" evidence="1">
    <location>
        <begin position="318"/>
        <end position="396"/>
    </location>
</feature>
<evidence type="ECO:0000256" key="1">
    <source>
        <dbReference type="SAM" id="MobiDB-lite"/>
    </source>
</evidence>
<gene>
    <name evidence="3" type="ORF">Vau01_037260</name>
</gene>
<accession>A0A8J3Z789</accession>
<keyword evidence="2" id="KW-0812">Transmembrane</keyword>
<dbReference type="EMBL" id="BOPG01000024">
    <property type="protein sequence ID" value="GIJ56210.1"/>
    <property type="molecule type" value="Genomic_DNA"/>
</dbReference>
<proteinExistence type="predicted"/>
<feature type="transmembrane region" description="Helical" evidence="2">
    <location>
        <begin position="92"/>
        <end position="114"/>
    </location>
</feature>
<dbReference type="Proteomes" id="UP000612585">
    <property type="component" value="Unassembled WGS sequence"/>
</dbReference>
<feature type="transmembrane region" description="Helical" evidence="2">
    <location>
        <begin position="161"/>
        <end position="193"/>
    </location>
</feature>